<dbReference type="InterPro" id="IPR035979">
    <property type="entry name" value="RBD_domain_sf"/>
</dbReference>
<dbReference type="Gene3D" id="3.30.70.330">
    <property type="match status" value="2"/>
</dbReference>
<dbReference type="InterPro" id="IPR057045">
    <property type="entry name" value="PARP14_KH_3"/>
</dbReference>
<dbReference type="GO" id="GO:0003676">
    <property type="term" value="F:nucleic acid binding"/>
    <property type="evidence" value="ECO:0007669"/>
    <property type="project" value="InterPro"/>
</dbReference>
<dbReference type="InterPro" id="IPR057051">
    <property type="entry name" value="PARP14_RPM_1"/>
</dbReference>
<dbReference type="Pfam" id="PF23222">
    <property type="entry name" value="RRM_PARP14_1"/>
    <property type="match status" value="1"/>
</dbReference>
<dbReference type="Pfam" id="PF23085">
    <property type="entry name" value="RRM_PARP14_3"/>
    <property type="match status" value="1"/>
</dbReference>
<feature type="domain" description="PARP14 third type I KH" evidence="5">
    <location>
        <begin position="416"/>
        <end position="467"/>
    </location>
</feature>
<gene>
    <name evidence="6" type="ORF">COCON_G00071680</name>
</gene>
<organism evidence="6 7">
    <name type="scientific">Conger conger</name>
    <name type="common">Conger eel</name>
    <name type="synonym">Muraena conger</name>
    <dbReference type="NCBI Taxonomy" id="82655"/>
    <lineage>
        <taxon>Eukaryota</taxon>
        <taxon>Metazoa</taxon>
        <taxon>Chordata</taxon>
        <taxon>Craniata</taxon>
        <taxon>Vertebrata</taxon>
        <taxon>Euteleostomi</taxon>
        <taxon>Actinopterygii</taxon>
        <taxon>Neopterygii</taxon>
        <taxon>Teleostei</taxon>
        <taxon>Anguilliformes</taxon>
        <taxon>Congridae</taxon>
        <taxon>Conger</taxon>
    </lineage>
</organism>
<proteinExistence type="predicted"/>
<name>A0A9Q1DNM9_CONCO</name>
<dbReference type="SUPFAM" id="SSF54928">
    <property type="entry name" value="RNA-binding domain, RBD"/>
    <property type="match status" value="1"/>
</dbReference>
<keyword evidence="7" id="KW-1185">Reference proteome</keyword>
<dbReference type="Proteomes" id="UP001152803">
    <property type="component" value="Unassembled WGS sequence"/>
</dbReference>
<evidence type="ECO:0008006" key="8">
    <source>
        <dbReference type="Google" id="ProtNLM"/>
    </source>
</evidence>
<evidence type="ECO:0000313" key="6">
    <source>
        <dbReference type="EMBL" id="KAJ8275416.1"/>
    </source>
</evidence>
<evidence type="ECO:0000259" key="2">
    <source>
        <dbReference type="Pfam" id="PF23084"/>
    </source>
</evidence>
<protein>
    <recommendedName>
        <fullName evidence="8">RRM domain-containing protein</fullName>
    </recommendedName>
</protein>
<dbReference type="OrthoDB" id="6133115at2759"/>
<dbReference type="PANTHER" id="PTHR15225">
    <property type="entry name" value="INTERFERON-INDUCED PROTEIN 35/NMI N-MYC/STAT INTERACTING PROTEIN"/>
    <property type="match status" value="1"/>
</dbReference>
<evidence type="ECO:0000313" key="7">
    <source>
        <dbReference type="Proteomes" id="UP001152803"/>
    </source>
</evidence>
<feature type="domain" description="PARP14 first type I KH" evidence="2">
    <location>
        <begin position="282"/>
        <end position="359"/>
    </location>
</feature>
<reference evidence="6" key="1">
    <citation type="journal article" date="2023" name="Science">
        <title>Genome structures resolve the early diversification of teleost fishes.</title>
        <authorList>
            <person name="Parey E."/>
            <person name="Louis A."/>
            <person name="Montfort J."/>
            <person name="Bouchez O."/>
            <person name="Roques C."/>
            <person name="Iampietro C."/>
            <person name="Lluch J."/>
            <person name="Castinel A."/>
            <person name="Donnadieu C."/>
            <person name="Desvignes T."/>
            <person name="Floi Bucao C."/>
            <person name="Jouanno E."/>
            <person name="Wen M."/>
            <person name="Mejri S."/>
            <person name="Dirks R."/>
            <person name="Jansen H."/>
            <person name="Henkel C."/>
            <person name="Chen W.J."/>
            <person name="Zahm M."/>
            <person name="Cabau C."/>
            <person name="Klopp C."/>
            <person name="Thompson A.W."/>
            <person name="Robinson-Rechavi M."/>
            <person name="Braasch I."/>
            <person name="Lecointre G."/>
            <person name="Bobe J."/>
            <person name="Postlethwait J.H."/>
            <person name="Berthelot C."/>
            <person name="Roest Crollius H."/>
            <person name="Guiguen Y."/>
        </authorList>
    </citation>
    <scope>NUCLEOTIDE SEQUENCE</scope>
    <source>
        <strain evidence="6">Concon-B</strain>
    </source>
</reference>
<evidence type="ECO:0000259" key="4">
    <source>
        <dbReference type="Pfam" id="PF23245"/>
    </source>
</evidence>
<dbReference type="Pfam" id="PF23245">
    <property type="entry name" value="RRM_PARP14_2"/>
    <property type="match status" value="1"/>
</dbReference>
<dbReference type="InterPro" id="IPR012677">
    <property type="entry name" value="Nucleotide-bd_a/b_plait_sf"/>
</dbReference>
<evidence type="ECO:0000259" key="3">
    <source>
        <dbReference type="Pfam" id="PF23222"/>
    </source>
</evidence>
<feature type="compositionally biased region" description="Basic residues" evidence="1">
    <location>
        <begin position="572"/>
        <end position="582"/>
    </location>
</feature>
<feature type="domain" description="PAR14-like first RRM" evidence="3">
    <location>
        <begin position="8"/>
        <end position="82"/>
    </location>
</feature>
<comment type="caution">
    <text evidence="6">The sequence shown here is derived from an EMBL/GenBank/DDBJ whole genome shotgun (WGS) entry which is preliminary data.</text>
</comment>
<dbReference type="Pfam" id="PF23084">
    <property type="entry name" value="KH_PARP14_1"/>
    <property type="match status" value="1"/>
</dbReference>
<dbReference type="AlphaFoldDB" id="A0A9Q1DNM9"/>
<sequence length="594" mass="64197">MEEHPYPVTVLGEWGTIPPKTIKNKLQIYFQSKKKSGGGDCRVECTGAGTTIRFKSEDVRKRVIAQEDHELTVENANVKLQLFLCKENPEDAVHGAEGGDIRPAEPGVPGEEEGSSAVLLEKVPEQLSRETLTMMVESICNKCEEEFCLEMIQHRNAAVVTFSDPSVAAQFLTCCSGHGRFQQYGLGCRALGPSCSVRVEGLPPQAGSELLEMYFEMERQGGGPVADIALIPEEQAAIITFQDPRVAEAVLQRKHEICRVEVSVFPFRPELGTALYGRARSEWTLPEAFSQSLQPALARFLQQPGPLADLTSRMRPLFCQVELGPARAELRPTAGLLARPGQTPGGMAAWRGAATAAFSGVLAQYGCAECSVSAPVWREAELQIRQAADERARWRSCCRGRPGGTTACRRRCSWLPAEFHLLQPGLAQAHPALTLQYRAEASCLRLQGLPSEVSRGKSGVLERLLALDRLPLQLEAGLEGFLRAADGERVTRDLLTSRGAGVALRVDGPDLLLLGPSGGALSRAQSLLTDALGARSLQAEDPAVLRSPQWAELKSRLSAAHGAARVRQGGRAGRRGRGRPRGRGAGVADALGRV</sequence>
<evidence type="ECO:0000259" key="5">
    <source>
        <dbReference type="Pfam" id="PF23249"/>
    </source>
</evidence>
<dbReference type="EMBL" id="JAFJMO010000005">
    <property type="protein sequence ID" value="KAJ8275416.1"/>
    <property type="molecule type" value="Genomic_DNA"/>
</dbReference>
<dbReference type="InterPro" id="IPR057050">
    <property type="entry name" value="RRM_PARP14_2"/>
</dbReference>
<feature type="region of interest" description="Disordered" evidence="1">
    <location>
        <begin position="561"/>
        <end position="594"/>
    </location>
</feature>
<evidence type="ECO:0000256" key="1">
    <source>
        <dbReference type="SAM" id="MobiDB-lite"/>
    </source>
</evidence>
<dbReference type="Pfam" id="PF23249">
    <property type="entry name" value="KH_PARP14_3"/>
    <property type="match status" value="1"/>
</dbReference>
<dbReference type="InterPro" id="IPR057044">
    <property type="entry name" value="PARP14_KH_1"/>
</dbReference>
<accession>A0A9Q1DNM9</accession>
<feature type="domain" description="PARP14 second RRM" evidence="4">
    <location>
        <begin position="115"/>
        <end position="191"/>
    </location>
</feature>